<protein>
    <recommendedName>
        <fullName evidence="3">DUF1499 domain-containing protein</fullName>
    </recommendedName>
</protein>
<dbReference type="STRING" id="933059.SAMN04488103_10240"/>
<dbReference type="Pfam" id="PF07386">
    <property type="entry name" value="DUF1499"/>
    <property type="match status" value="1"/>
</dbReference>
<dbReference type="InterPro" id="IPR010865">
    <property type="entry name" value="DUF1499"/>
</dbReference>
<dbReference type="OrthoDB" id="8479024at2"/>
<accession>A0A1H8B3A5</accession>
<dbReference type="RefSeq" id="WP_091297334.1">
    <property type="nucleotide sequence ID" value="NZ_FOCE01000002.1"/>
</dbReference>
<dbReference type="AlphaFoldDB" id="A0A1H8B3A5"/>
<organism evidence="1 2">
    <name type="scientific">Gemmobacter aquatilis</name>
    <dbReference type="NCBI Taxonomy" id="933059"/>
    <lineage>
        <taxon>Bacteria</taxon>
        <taxon>Pseudomonadati</taxon>
        <taxon>Pseudomonadota</taxon>
        <taxon>Alphaproteobacteria</taxon>
        <taxon>Rhodobacterales</taxon>
        <taxon>Paracoccaceae</taxon>
        <taxon>Gemmobacter</taxon>
    </lineage>
</organism>
<reference evidence="1 2" key="1">
    <citation type="submission" date="2016-10" db="EMBL/GenBank/DDBJ databases">
        <authorList>
            <person name="de Groot N.N."/>
        </authorList>
    </citation>
    <scope>NUCLEOTIDE SEQUENCE [LARGE SCALE GENOMIC DNA]</scope>
    <source>
        <strain evidence="1 2">DSM 3857</strain>
    </source>
</reference>
<sequence length="152" mass="16556">MKWIALVTFGLPLLALLCFATFVRLAPMDPARWHVGLEVPMRTGKPNDLRLRPEGGEIAAPVFAEPPEALAARIAALALAEPHTLLLAGSAASQHMTFVQRSALWGFPDIITVETLAVPGGSTLRLWSRSRFGYSDMGVNRARASRWLAALR</sequence>
<evidence type="ECO:0000313" key="1">
    <source>
        <dbReference type="EMBL" id="SEM77381.1"/>
    </source>
</evidence>
<dbReference type="Proteomes" id="UP000198761">
    <property type="component" value="Unassembled WGS sequence"/>
</dbReference>
<keyword evidence="2" id="KW-1185">Reference proteome</keyword>
<evidence type="ECO:0008006" key="3">
    <source>
        <dbReference type="Google" id="ProtNLM"/>
    </source>
</evidence>
<proteinExistence type="predicted"/>
<evidence type="ECO:0000313" key="2">
    <source>
        <dbReference type="Proteomes" id="UP000198761"/>
    </source>
</evidence>
<name>A0A1H8B3A5_9RHOB</name>
<dbReference type="EMBL" id="FOCE01000002">
    <property type="protein sequence ID" value="SEM77381.1"/>
    <property type="molecule type" value="Genomic_DNA"/>
</dbReference>
<gene>
    <name evidence="1" type="ORF">SAMN04488103_10240</name>
</gene>